<evidence type="ECO:0000313" key="2">
    <source>
        <dbReference type="Proteomes" id="UP000006008"/>
    </source>
</evidence>
<dbReference type="STRING" id="742725.HMPREF9450_01393"/>
<gene>
    <name evidence="1" type="ORF">HMPREF9450_01393</name>
</gene>
<name>G5H9S8_9BACT</name>
<evidence type="ECO:0000313" key="1">
    <source>
        <dbReference type="EMBL" id="EHB91344.1"/>
    </source>
</evidence>
<comment type="caution">
    <text evidence="1">The sequence shown here is derived from an EMBL/GenBank/DDBJ whole genome shotgun (WGS) entry which is preliminary data.</text>
</comment>
<protein>
    <submittedName>
        <fullName evidence="1">Uncharacterized protein</fullName>
    </submittedName>
</protein>
<sequence length="30" mass="3474">MSFVSLFILFSVDESNGSIYPHFYLGFSLR</sequence>
<reference evidence="1 2" key="1">
    <citation type="submission" date="2011-08" db="EMBL/GenBank/DDBJ databases">
        <title>The Genome Sequence of Alistipes indistinctus YIT 12060.</title>
        <authorList>
            <consortium name="The Broad Institute Genome Sequencing Platform"/>
            <person name="Earl A."/>
            <person name="Ward D."/>
            <person name="Feldgarden M."/>
            <person name="Gevers D."/>
            <person name="Morotomi M."/>
            <person name="Young S.K."/>
            <person name="Zeng Q."/>
            <person name="Gargeya S."/>
            <person name="Fitzgerald M."/>
            <person name="Haas B."/>
            <person name="Abouelleil A."/>
            <person name="Alvarado L."/>
            <person name="Arachchi H.M."/>
            <person name="Berlin A."/>
            <person name="Brown A."/>
            <person name="Chapman S.B."/>
            <person name="Chen Z."/>
            <person name="Dunbar C."/>
            <person name="Freedman E."/>
            <person name="Gearin G."/>
            <person name="Gellesch M."/>
            <person name="Goldberg J."/>
            <person name="Griggs A."/>
            <person name="Gujja S."/>
            <person name="Heiman D."/>
            <person name="Howarth C."/>
            <person name="Larson L."/>
            <person name="Lui A."/>
            <person name="MacDonald P.J.P."/>
            <person name="Montmayeur A."/>
            <person name="Murphy C."/>
            <person name="Neiman D."/>
            <person name="Pearson M."/>
            <person name="Priest M."/>
            <person name="Roberts A."/>
            <person name="Saif S."/>
            <person name="Shea T."/>
            <person name="Shenoy N."/>
            <person name="Sisk P."/>
            <person name="Stolte C."/>
            <person name="Sykes S."/>
            <person name="Wortman J."/>
            <person name="Nusbaum C."/>
            <person name="Birren B."/>
        </authorList>
    </citation>
    <scope>NUCLEOTIDE SEQUENCE [LARGE SCALE GENOMIC DNA]</scope>
    <source>
        <strain evidence="1 2">YIT 12060</strain>
    </source>
</reference>
<dbReference type="AlphaFoldDB" id="G5H9S8"/>
<dbReference type="HOGENOM" id="CLU_3401822_0_0_10"/>
<accession>G5H9S8</accession>
<keyword evidence="2" id="KW-1185">Reference proteome</keyword>
<proteinExistence type="predicted"/>
<organism evidence="1 2">
    <name type="scientific">Alistipes indistinctus YIT 12060</name>
    <dbReference type="NCBI Taxonomy" id="742725"/>
    <lineage>
        <taxon>Bacteria</taxon>
        <taxon>Pseudomonadati</taxon>
        <taxon>Bacteroidota</taxon>
        <taxon>Bacteroidia</taxon>
        <taxon>Bacteroidales</taxon>
        <taxon>Rikenellaceae</taxon>
        <taxon>Alistipes</taxon>
    </lineage>
</organism>
<dbReference type="Proteomes" id="UP000006008">
    <property type="component" value="Unassembled WGS sequence"/>
</dbReference>
<dbReference type="EMBL" id="ADLD01000013">
    <property type="protein sequence ID" value="EHB91344.1"/>
    <property type="molecule type" value="Genomic_DNA"/>
</dbReference>